<gene>
    <name evidence="9" type="ORF">ONB1V03_LOCUS9836</name>
</gene>
<keyword evidence="6" id="KW-0472">Membrane</keyword>
<organism evidence="9">
    <name type="scientific">Oppiella nova</name>
    <dbReference type="NCBI Taxonomy" id="334625"/>
    <lineage>
        <taxon>Eukaryota</taxon>
        <taxon>Metazoa</taxon>
        <taxon>Ecdysozoa</taxon>
        <taxon>Arthropoda</taxon>
        <taxon>Chelicerata</taxon>
        <taxon>Arachnida</taxon>
        <taxon>Acari</taxon>
        <taxon>Acariformes</taxon>
        <taxon>Sarcoptiformes</taxon>
        <taxon>Oribatida</taxon>
        <taxon>Brachypylina</taxon>
        <taxon>Oppioidea</taxon>
        <taxon>Oppiidae</taxon>
        <taxon>Oppiella</taxon>
    </lineage>
</organism>
<keyword evidence="1 5" id="KW-0768">Sushi</keyword>
<sequence>MPSKYNLVLCFVIFNNWLSGIDCRCGYPEMPYMSKSIESKDYFEEGEKLYVSCIGGVAVGQTMRDHVIQCRNNTWNTTSLRCSSIHNITAIDITPEDNSVGSQNHNLAEQEFLYLTDADPSTCVLLKDNERWTIHLGDRRLVSDVALVTTFLDSSQRKTQIDISITLPTGQVCKLEERSERENSAMVFMVYKCPDTPQPIDSVTIDLKTTAVNINVCALEVFTLIVDDCGKPEIPLYSYTNQMRIQNGTKIAEYVCAKGYEMVGPSLRTCGPDGLWKPPQPPRCEPEIRCLTGLVERVENFTFEYKDFDLFGNALPDVSTIVYHCLNRSLVAVPATELYCQPDGNWSQVDYIPDCHPRRMYAVFGHHFLNDKHLMYYGGAGLVVLFIGSFVILFQMRRLAKKISRQMREKSYFDQEKQLPHYNNETNYQDLTNLFAQHDATMSQPSGAIPQVQQTDQKY</sequence>
<keyword evidence="2" id="KW-0677">Repeat</keyword>
<dbReference type="SUPFAM" id="SSF57535">
    <property type="entry name" value="Complement control module/SCR domain"/>
    <property type="match status" value="1"/>
</dbReference>
<feature type="transmembrane region" description="Helical" evidence="6">
    <location>
        <begin position="374"/>
        <end position="394"/>
    </location>
</feature>
<evidence type="ECO:0000256" key="5">
    <source>
        <dbReference type="PROSITE-ProRule" id="PRU00302"/>
    </source>
</evidence>
<dbReference type="CDD" id="cd00033">
    <property type="entry name" value="CCP"/>
    <property type="match status" value="1"/>
</dbReference>
<evidence type="ECO:0000259" key="8">
    <source>
        <dbReference type="PROSITE" id="PS50923"/>
    </source>
</evidence>
<evidence type="ECO:0000313" key="10">
    <source>
        <dbReference type="Proteomes" id="UP000728032"/>
    </source>
</evidence>
<keyword evidence="10" id="KW-1185">Reference proteome</keyword>
<comment type="caution">
    <text evidence="5">Lacks conserved residue(s) required for the propagation of feature annotation.</text>
</comment>
<evidence type="ECO:0000256" key="6">
    <source>
        <dbReference type="SAM" id="Phobius"/>
    </source>
</evidence>
<proteinExistence type="predicted"/>
<keyword evidence="7" id="KW-0732">Signal</keyword>
<keyword evidence="6" id="KW-1133">Transmembrane helix</keyword>
<evidence type="ECO:0000256" key="1">
    <source>
        <dbReference type="ARBA" id="ARBA00022659"/>
    </source>
</evidence>
<keyword evidence="3" id="KW-1015">Disulfide bond</keyword>
<dbReference type="Gene3D" id="2.10.70.10">
    <property type="entry name" value="Complement Module, domain 1"/>
    <property type="match status" value="1"/>
</dbReference>
<reference evidence="9" key="1">
    <citation type="submission" date="2020-11" db="EMBL/GenBank/DDBJ databases">
        <authorList>
            <person name="Tran Van P."/>
        </authorList>
    </citation>
    <scope>NUCLEOTIDE SEQUENCE</scope>
</reference>
<dbReference type="AlphaFoldDB" id="A0A7R9QP31"/>
<dbReference type="InterPro" id="IPR035976">
    <property type="entry name" value="Sushi/SCR/CCP_sf"/>
</dbReference>
<keyword evidence="4" id="KW-0325">Glycoprotein</keyword>
<feature type="domain" description="Sushi" evidence="8">
    <location>
        <begin position="227"/>
        <end position="286"/>
    </location>
</feature>
<dbReference type="Pfam" id="PF00084">
    <property type="entry name" value="Sushi"/>
    <property type="match status" value="2"/>
</dbReference>
<evidence type="ECO:0000256" key="2">
    <source>
        <dbReference type="ARBA" id="ARBA00022737"/>
    </source>
</evidence>
<keyword evidence="6" id="KW-0812">Transmembrane</keyword>
<dbReference type="PANTHER" id="PTHR19325">
    <property type="entry name" value="COMPLEMENT COMPONENT-RELATED SUSHI DOMAIN-CONTAINING"/>
    <property type="match status" value="1"/>
</dbReference>
<dbReference type="EMBL" id="OC921182">
    <property type="protein sequence ID" value="CAD7653178.1"/>
    <property type="molecule type" value="Genomic_DNA"/>
</dbReference>
<feature type="chain" id="PRO_5035593253" description="Sushi domain-containing protein" evidence="7">
    <location>
        <begin position="24"/>
        <end position="459"/>
    </location>
</feature>
<dbReference type="EMBL" id="CAJPVJ010006357">
    <property type="protein sequence ID" value="CAG2170365.1"/>
    <property type="molecule type" value="Genomic_DNA"/>
</dbReference>
<protein>
    <recommendedName>
        <fullName evidence="8">Sushi domain-containing protein</fullName>
    </recommendedName>
</protein>
<dbReference type="InterPro" id="IPR050350">
    <property type="entry name" value="Compl-Cell_Adhes-Reg"/>
</dbReference>
<evidence type="ECO:0000256" key="7">
    <source>
        <dbReference type="SAM" id="SignalP"/>
    </source>
</evidence>
<dbReference type="Proteomes" id="UP000728032">
    <property type="component" value="Unassembled WGS sequence"/>
</dbReference>
<accession>A0A7R9QP31</accession>
<dbReference type="SMART" id="SM00032">
    <property type="entry name" value="CCP"/>
    <property type="match status" value="2"/>
</dbReference>
<dbReference type="PROSITE" id="PS50923">
    <property type="entry name" value="SUSHI"/>
    <property type="match status" value="1"/>
</dbReference>
<evidence type="ECO:0000313" key="9">
    <source>
        <dbReference type="EMBL" id="CAD7653178.1"/>
    </source>
</evidence>
<evidence type="ECO:0000256" key="4">
    <source>
        <dbReference type="ARBA" id="ARBA00023180"/>
    </source>
</evidence>
<feature type="signal peptide" evidence="7">
    <location>
        <begin position="1"/>
        <end position="23"/>
    </location>
</feature>
<evidence type="ECO:0000256" key="3">
    <source>
        <dbReference type="ARBA" id="ARBA00023157"/>
    </source>
</evidence>
<name>A0A7R9QP31_9ACAR</name>
<dbReference type="OrthoDB" id="6503607at2759"/>
<dbReference type="InterPro" id="IPR000436">
    <property type="entry name" value="Sushi_SCR_CCP_dom"/>
</dbReference>
<dbReference type="PANTHER" id="PTHR19325:SF575">
    <property type="entry name" value="LOCOMOTION-RELATED PROTEIN HIKARU GENKI"/>
    <property type="match status" value="1"/>
</dbReference>